<dbReference type="Proteomes" id="UP000198662">
    <property type="component" value="Unassembled WGS sequence"/>
</dbReference>
<dbReference type="Pfam" id="PF10939">
    <property type="entry name" value="DUF2631"/>
    <property type="match status" value="1"/>
</dbReference>
<dbReference type="InterPro" id="IPR024341">
    <property type="entry name" value="DUF2631"/>
</dbReference>
<reference evidence="3" key="1">
    <citation type="submission" date="2016-10" db="EMBL/GenBank/DDBJ databases">
        <authorList>
            <person name="Varghese N."/>
            <person name="Submissions S."/>
        </authorList>
    </citation>
    <scope>NUCLEOTIDE SEQUENCE [LARGE SCALE GENOMIC DNA]</scope>
    <source>
        <strain evidence="3">CGMCC 4.3147</strain>
    </source>
</reference>
<sequence length="72" mass="7880">MAAEEQILSPDQRKPTSRKALYSALTVGIVINLAYLFGNHQGWVEDVFLLLTAGILLAVIVTDAWLVKAGLR</sequence>
<organism evidence="2 3">
    <name type="scientific">Glycomyces sambucus</name>
    <dbReference type="NCBI Taxonomy" id="380244"/>
    <lineage>
        <taxon>Bacteria</taxon>
        <taxon>Bacillati</taxon>
        <taxon>Actinomycetota</taxon>
        <taxon>Actinomycetes</taxon>
        <taxon>Glycomycetales</taxon>
        <taxon>Glycomycetaceae</taxon>
        <taxon>Glycomyces</taxon>
    </lineage>
</organism>
<keyword evidence="1" id="KW-1133">Transmembrane helix</keyword>
<keyword evidence="1" id="KW-0472">Membrane</keyword>
<dbReference type="STRING" id="380244.SAMN05216298_1120"/>
<feature type="transmembrane region" description="Helical" evidence="1">
    <location>
        <begin position="49"/>
        <end position="67"/>
    </location>
</feature>
<feature type="transmembrane region" description="Helical" evidence="1">
    <location>
        <begin position="20"/>
        <end position="37"/>
    </location>
</feature>
<evidence type="ECO:0000313" key="3">
    <source>
        <dbReference type="Proteomes" id="UP000198662"/>
    </source>
</evidence>
<keyword evidence="3" id="KW-1185">Reference proteome</keyword>
<proteinExistence type="predicted"/>
<dbReference type="OrthoDB" id="3401220at2"/>
<evidence type="ECO:0008006" key="4">
    <source>
        <dbReference type="Google" id="ProtNLM"/>
    </source>
</evidence>
<evidence type="ECO:0000256" key="1">
    <source>
        <dbReference type="SAM" id="Phobius"/>
    </source>
</evidence>
<name>A0A1G9DV24_9ACTN</name>
<accession>A0A1G9DV24</accession>
<dbReference type="AlphaFoldDB" id="A0A1G9DV24"/>
<dbReference type="EMBL" id="FNGF01000001">
    <property type="protein sequence ID" value="SDK67737.1"/>
    <property type="molecule type" value="Genomic_DNA"/>
</dbReference>
<keyword evidence="1" id="KW-0812">Transmembrane</keyword>
<gene>
    <name evidence="2" type="ORF">SAMN05216298_1120</name>
</gene>
<evidence type="ECO:0000313" key="2">
    <source>
        <dbReference type="EMBL" id="SDK67737.1"/>
    </source>
</evidence>
<dbReference type="RefSeq" id="WP_091044063.1">
    <property type="nucleotide sequence ID" value="NZ_FNGF01000001.1"/>
</dbReference>
<protein>
    <recommendedName>
        <fullName evidence="4">DUF2631 domain-containing protein</fullName>
    </recommendedName>
</protein>